<evidence type="ECO:0000256" key="10">
    <source>
        <dbReference type="ARBA" id="ARBA00022837"/>
    </source>
</evidence>
<comment type="catalytic activity">
    <reaction evidence="1 17">
        <text>a 1,2-diacyl-sn-glycero-3-phosphocholine + H2O = a 2-acyl-sn-glycero-3-phosphocholine + a fatty acid + H(+)</text>
        <dbReference type="Rhea" id="RHEA:18689"/>
        <dbReference type="ChEBI" id="CHEBI:15377"/>
        <dbReference type="ChEBI" id="CHEBI:15378"/>
        <dbReference type="ChEBI" id="CHEBI:28868"/>
        <dbReference type="ChEBI" id="CHEBI:57643"/>
        <dbReference type="ChEBI" id="CHEBI:57875"/>
        <dbReference type="EC" id="3.1.1.32"/>
    </reaction>
</comment>
<dbReference type="InterPro" id="IPR036541">
    <property type="entry name" value="PLipase_A1_sf"/>
</dbReference>
<dbReference type="GO" id="GO:0008970">
    <property type="term" value="F:phospholipase A1 activity"/>
    <property type="evidence" value="ECO:0007669"/>
    <property type="project" value="UniProtKB-EC"/>
</dbReference>
<feature type="chain" id="PRO_5019620408" description="Phospholipase A1" evidence="17">
    <location>
        <begin position="18"/>
        <end position="412"/>
    </location>
</feature>
<reference evidence="19" key="1">
    <citation type="submission" date="2016-10" db="EMBL/GenBank/DDBJ databases">
        <authorList>
            <person name="Varghese N."/>
            <person name="Submissions S."/>
        </authorList>
    </citation>
    <scope>NUCLEOTIDE SEQUENCE [LARGE SCALE GENOMIC DNA]</scope>
    <source>
        <strain evidence="19">LMG 26416</strain>
    </source>
</reference>
<dbReference type="EMBL" id="FOAJ01000001">
    <property type="protein sequence ID" value="SEK18176.1"/>
    <property type="molecule type" value="Genomic_DNA"/>
</dbReference>
<evidence type="ECO:0000256" key="8">
    <source>
        <dbReference type="ARBA" id="ARBA00022729"/>
    </source>
</evidence>
<dbReference type="PANTHER" id="PTHR40457:SF1">
    <property type="entry name" value="PHOSPHOLIPASE A1"/>
    <property type="match status" value="1"/>
</dbReference>
<evidence type="ECO:0000256" key="6">
    <source>
        <dbReference type="ARBA" id="ARBA00022692"/>
    </source>
</evidence>
<evidence type="ECO:0000256" key="12">
    <source>
        <dbReference type="ARBA" id="ARBA00023098"/>
    </source>
</evidence>
<keyword evidence="13" id="KW-0472">Membrane</keyword>
<dbReference type="CDD" id="cd00541">
    <property type="entry name" value="OMPLA"/>
    <property type="match status" value="1"/>
</dbReference>
<dbReference type="Gene3D" id="2.40.230.10">
    <property type="entry name" value="Phospholipase A1"/>
    <property type="match status" value="1"/>
</dbReference>
<dbReference type="EC" id="3.1.1.32" evidence="17"/>
<comment type="function">
    <text evidence="17">Hydrolysis of phosphatidylcholine with phospholipase A2 (EC 3.1.1.4) and phospholipase A1 (EC 3.1.1.32) activities.</text>
</comment>
<keyword evidence="14 17" id="KW-0998">Cell outer membrane</keyword>
<evidence type="ECO:0000256" key="15">
    <source>
        <dbReference type="PIRSR" id="PIRSR603187-1"/>
    </source>
</evidence>
<dbReference type="AlphaFoldDB" id="A0A1H7EW99"/>
<dbReference type="GO" id="GO:0004623">
    <property type="term" value="F:phospholipase A2 activity"/>
    <property type="evidence" value="ECO:0007669"/>
    <property type="project" value="UniProtKB-EC"/>
</dbReference>
<keyword evidence="9 17" id="KW-0378">Hydrolase</keyword>
<evidence type="ECO:0000256" key="1">
    <source>
        <dbReference type="ARBA" id="ARBA00000111"/>
    </source>
</evidence>
<evidence type="ECO:0000256" key="11">
    <source>
        <dbReference type="ARBA" id="ARBA00022963"/>
    </source>
</evidence>
<keyword evidence="5" id="KW-1134">Transmembrane beta strand</keyword>
<evidence type="ECO:0000256" key="4">
    <source>
        <dbReference type="ARBA" id="ARBA00011702"/>
    </source>
</evidence>
<evidence type="ECO:0000256" key="3">
    <source>
        <dbReference type="ARBA" id="ARBA00010525"/>
    </source>
</evidence>
<dbReference type="EC" id="3.1.1.4" evidence="17"/>
<keyword evidence="8 17" id="KW-0732">Signal</keyword>
<evidence type="ECO:0000256" key="2">
    <source>
        <dbReference type="ARBA" id="ARBA00001604"/>
    </source>
</evidence>
<keyword evidence="10 16" id="KW-0106">Calcium</keyword>
<comment type="subcellular location">
    <subcellularLocation>
        <location evidence="17">Cell outer membrane</location>
        <topology evidence="17">Multi-pass membrane protein</topology>
    </subcellularLocation>
    <text evidence="17">One of the very few enzymes located there.</text>
</comment>
<feature type="binding site" description="in dimeric form" evidence="16">
    <location>
        <position position="285"/>
    </location>
    <ligand>
        <name>Ca(2+)</name>
        <dbReference type="ChEBI" id="CHEBI:29108"/>
        <label>1</label>
    </ligand>
</feature>
<feature type="active site" description="Nucleophile" evidence="15">
    <location>
        <position position="277"/>
    </location>
</feature>
<evidence type="ECO:0000313" key="18">
    <source>
        <dbReference type="EMBL" id="SEK18176.1"/>
    </source>
</evidence>
<dbReference type="GO" id="GO:0046872">
    <property type="term" value="F:metal ion binding"/>
    <property type="evidence" value="ECO:0007669"/>
    <property type="project" value="UniProtKB-KW"/>
</dbReference>
<gene>
    <name evidence="18" type="ORF">SAMN05192542_10114</name>
</gene>
<comment type="subunit">
    <text evidence="4 17">Homodimer; dimerization is reversible, and the dimeric form is the active one.</text>
</comment>
<dbReference type="GO" id="GO:0009279">
    <property type="term" value="C:cell outer membrane"/>
    <property type="evidence" value="ECO:0007669"/>
    <property type="project" value="UniProtKB-SubCell"/>
</dbReference>
<keyword evidence="7 16" id="KW-0479">Metal-binding</keyword>
<sequence>MLVAAALGCLHAGFAAAAVSVLRPPREATTLSPLQVTLVYSGDQPTPSGVEVPEHLDVTLTNGDVPPRRVTLTREAGAPARVELASGELKAVRFSAPWPDWARGAVRVDVPGMDVSPVVVLLTRKPAPEAGAMSAGASAGLPPPATPGDITPTPAGETAATAAAATPVPDVNRFLGGRLSTFEPIYFADGSNGENIARFQFSFKFRLVIPDDPRSRGFVDNLYFAYTQTSLWDIRKTSGPFRDTSYMPQLIYSIPDTGWKSPLFSQMGLMAGFGHESNGRDGPESRSVDILFVRPTWEFGDVQSAHLTVSPKIYYYVVKADENHDIADYRGYVDLLVKYGSPDGAQLAATLRKGARAGYGSIDTQFTYPLAKLFRNAWGGYLWIGYFNGYGEDILDYNKRRWIARIGFSIAR</sequence>
<dbReference type="Pfam" id="PF02253">
    <property type="entry name" value="PLA1"/>
    <property type="match status" value="1"/>
</dbReference>
<evidence type="ECO:0000256" key="7">
    <source>
        <dbReference type="ARBA" id="ARBA00022723"/>
    </source>
</evidence>
<protein>
    <recommendedName>
        <fullName evidence="17">Phospholipase A1</fullName>
        <ecNumber evidence="17">3.1.1.32</ecNumber>
        <ecNumber evidence="17">3.1.1.4</ecNumber>
    </recommendedName>
    <alternativeName>
        <fullName evidence="17">Phosphatidylcholine 1-acylhydrolase</fullName>
    </alternativeName>
</protein>
<comment type="similarity">
    <text evidence="3 17">Belongs to the phospholipase A1 family.</text>
</comment>
<proteinExistence type="inferred from homology"/>
<dbReference type="SUPFAM" id="SSF56931">
    <property type="entry name" value="Outer membrane phospholipase A (OMPLA)"/>
    <property type="match status" value="1"/>
</dbReference>
<keyword evidence="6" id="KW-0812">Transmembrane</keyword>
<evidence type="ECO:0000256" key="9">
    <source>
        <dbReference type="ARBA" id="ARBA00022801"/>
    </source>
</evidence>
<keyword evidence="19" id="KW-1185">Reference proteome</keyword>
<evidence type="ECO:0000256" key="16">
    <source>
        <dbReference type="PIRSR" id="PIRSR603187-2"/>
    </source>
</evidence>
<feature type="binding site" description="in dimeric form" evidence="16">
    <location>
        <position position="280"/>
    </location>
    <ligand>
        <name>Ca(2+)</name>
        <dbReference type="ChEBI" id="CHEBI:29108"/>
        <label>1</label>
    </ligand>
</feature>
<dbReference type="InterPro" id="IPR003187">
    <property type="entry name" value="PLipase_A1"/>
</dbReference>
<dbReference type="STRING" id="416943.SAMN05445871_6252"/>
<evidence type="ECO:0000313" key="19">
    <source>
        <dbReference type="Proteomes" id="UP000199120"/>
    </source>
</evidence>
<feature type="active site" description="Proton acceptor" evidence="15">
    <location>
        <position position="275"/>
    </location>
</feature>
<feature type="signal peptide" evidence="17">
    <location>
        <begin position="1"/>
        <end position="17"/>
    </location>
</feature>
<dbReference type="GO" id="GO:0016042">
    <property type="term" value="P:lipid catabolic process"/>
    <property type="evidence" value="ECO:0007669"/>
    <property type="project" value="UniProtKB-KW"/>
</dbReference>
<organism evidence="18 19">
    <name type="scientific">Paraburkholderia caballeronis</name>
    <dbReference type="NCBI Taxonomy" id="416943"/>
    <lineage>
        <taxon>Bacteria</taxon>
        <taxon>Pseudomonadati</taxon>
        <taxon>Pseudomonadota</taxon>
        <taxon>Betaproteobacteria</taxon>
        <taxon>Burkholderiales</taxon>
        <taxon>Burkholderiaceae</taxon>
        <taxon>Paraburkholderia</taxon>
    </lineage>
</organism>
<dbReference type="PANTHER" id="PTHR40457">
    <property type="entry name" value="PHOSPHOLIPASE A1"/>
    <property type="match status" value="1"/>
</dbReference>
<feature type="binding site" description="in dimeric form" evidence="16">
    <location>
        <position position="238"/>
    </location>
    <ligand>
        <name>Ca(2+)</name>
        <dbReference type="ChEBI" id="CHEBI:29108"/>
        <label>1</label>
    </ligand>
</feature>
<accession>A0A1H7EW99</accession>
<evidence type="ECO:0000256" key="13">
    <source>
        <dbReference type="ARBA" id="ARBA00023136"/>
    </source>
</evidence>
<evidence type="ECO:0000256" key="17">
    <source>
        <dbReference type="RuleBase" id="RU366027"/>
    </source>
</evidence>
<dbReference type="Proteomes" id="UP000199120">
    <property type="component" value="Unassembled WGS sequence"/>
</dbReference>
<name>A0A1H7EW99_9BURK</name>
<evidence type="ECO:0000256" key="5">
    <source>
        <dbReference type="ARBA" id="ARBA00022452"/>
    </source>
</evidence>
<comment type="catalytic activity">
    <reaction evidence="2 17">
        <text>a 1,2-diacyl-sn-glycero-3-phosphocholine + H2O = a 1-acyl-sn-glycero-3-phosphocholine + a fatty acid + H(+)</text>
        <dbReference type="Rhea" id="RHEA:15801"/>
        <dbReference type="ChEBI" id="CHEBI:15377"/>
        <dbReference type="ChEBI" id="CHEBI:15378"/>
        <dbReference type="ChEBI" id="CHEBI:28868"/>
        <dbReference type="ChEBI" id="CHEBI:57643"/>
        <dbReference type="ChEBI" id="CHEBI:58168"/>
        <dbReference type="EC" id="3.1.1.4"/>
    </reaction>
</comment>
<keyword evidence="11 17" id="KW-0442">Lipid degradation</keyword>
<evidence type="ECO:0000256" key="14">
    <source>
        <dbReference type="ARBA" id="ARBA00023237"/>
    </source>
</evidence>
<dbReference type="RefSeq" id="WP_244283986.1">
    <property type="nucleotide sequence ID" value="NZ_FNSR01000003.1"/>
</dbReference>
<comment type="cofactor">
    <cofactor evidence="17">
        <name>Ca(2+)</name>
        <dbReference type="ChEBI" id="CHEBI:29108"/>
    </cofactor>
    <text evidence="17">Binds 1 Ca(2+) ion per monomer. In the dimeric form the Ca(2+) is bound by different amino acids with binding of each Ca(2+) shared with ligands coming from each monomer. The Ca(2+) ion may have a role in catalysis.</text>
</comment>
<dbReference type="PRINTS" id="PR01486">
    <property type="entry name" value="PHPHLIPASEA1"/>
</dbReference>
<keyword evidence="12 17" id="KW-0443">Lipid metabolism</keyword>